<dbReference type="AlphaFoldDB" id="F6CS39"/>
<reference evidence="3 4" key="1">
    <citation type="journal article" date="2012" name="Stand. Genomic Sci.">
        <title>Complete genome sequence of Marinomonas posidonica type strain (IVIA-Po-181(T)).</title>
        <authorList>
            <person name="Lucas-Elio P."/>
            <person name="Goodwin L."/>
            <person name="Woyke T."/>
            <person name="Pitluck S."/>
            <person name="Nolan M."/>
            <person name="Kyrpides N.C."/>
            <person name="Detter J.C."/>
            <person name="Copeland A."/>
            <person name="Lu M."/>
            <person name="Bruce D."/>
            <person name="Detter C."/>
            <person name="Tapia R."/>
            <person name="Han S."/>
            <person name="Land M.L."/>
            <person name="Ivanova N."/>
            <person name="Mikhailova N."/>
            <person name="Johnston A.W."/>
            <person name="Sanchez-Amat A."/>
        </authorList>
    </citation>
    <scope>NUCLEOTIDE SEQUENCE [LARGE SCALE GENOMIC DNA]</scope>
    <source>
        <strain evidence="4">CECT 7376 / NCIMB 14433 / IVIA-Po-181</strain>
    </source>
</reference>
<evidence type="ECO:0000313" key="4">
    <source>
        <dbReference type="Proteomes" id="UP000009230"/>
    </source>
</evidence>
<dbReference type="KEGG" id="mpc:Mar181_0771"/>
<name>F6CS39_MARPP</name>
<organism evidence="3 4">
    <name type="scientific">Marinomonas posidonica (strain CECT 7376 / NCIMB 14433 / IVIA-Po-181)</name>
    <dbReference type="NCBI Taxonomy" id="491952"/>
    <lineage>
        <taxon>Bacteria</taxon>
        <taxon>Pseudomonadati</taxon>
        <taxon>Pseudomonadota</taxon>
        <taxon>Gammaproteobacteria</taxon>
        <taxon>Oceanospirillales</taxon>
        <taxon>Oceanospirillaceae</taxon>
        <taxon>Marinomonas</taxon>
    </lineage>
</organism>
<dbReference type="PANTHER" id="PTHR12203">
    <property type="entry name" value="KDEL LYS-ASP-GLU-LEU CONTAINING - RELATED"/>
    <property type="match status" value="1"/>
</dbReference>
<evidence type="ECO:0000259" key="2">
    <source>
        <dbReference type="SMART" id="SM00672"/>
    </source>
</evidence>
<dbReference type="InterPro" id="IPR006598">
    <property type="entry name" value="CAP10"/>
</dbReference>
<dbReference type="STRING" id="491952.Mar181_0771"/>
<dbReference type="SMART" id="SM00672">
    <property type="entry name" value="CAP10"/>
    <property type="match status" value="1"/>
</dbReference>
<dbReference type="RefSeq" id="WP_013795303.1">
    <property type="nucleotide sequence ID" value="NC_015559.1"/>
</dbReference>
<dbReference type="EMBL" id="CP002771">
    <property type="protein sequence ID" value="AEF53826.1"/>
    <property type="molecule type" value="Genomic_DNA"/>
</dbReference>
<dbReference type="eggNOG" id="ENOG502Z7XI">
    <property type="taxonomic scope" value="Bacteria"/>
</dbReference>
<dbReference type="OrthoDB" id="767964at2"/>
<dbReference type="PANTHER" id="PTHR12203:SF35">
    <property type="entry name" value="PROTEIN O-GLUCOSYLTRANSFERASE 1"/>
    <property type="match status" value="1"/>
</dbReference>
<feature type="domain" description="Glycosyl transferase CAP10" evidence="2">
    <location>
        <begin position="97"/>
        <end position="302"/>
    </location>
</feature>
<evidence type="ECO:0000313" key="3">
    <source>
        <dbReference type="EMBL" id="AEF53826.1"/>
    </source>
</evidence>
<protein>
    <submittedName>
        <fullName evidence="3">Lipopolysaccharide-modifying protein</fullName>
    </submittedName>
</protein>
<gene>
    <name evidence="3" type="ordered locus">Mar181_0771</name>
</gene>
<dbReference type="Proteomes" id="UP000009230">
    <property type="component" value="Chromosome"/>
</dbReference>
<accession>F6CS39</accession>
<sequence>MKKKDWQYYKNRLAKIRYYIGESFALKLPVTSADDIIASANVTDEIMNRVNYYCKLSKSFRRSSQAVSVGGFKKTKSFTYYADTKRVIRRFSKNNFFDFIFGDVIHIPDTPTFVKSRPISDDNENSVLLKLNAVRHYQFINDDTPFEDKKPQAVWRGMVHHQHRKDFVDLYYGCVSANIGHNDHTKEGFKGFLSIKDQLRYKYIVSIEGKDVATNLKWAMNSNSLVMMRKPRFETWFMEGLLKPDFHYVKLKDDFSDLKEKIDYYNENPNEAKDIIKNAKQYVKQFLNKDNEDLISVLVASKYFDLMDS</sequence>
<keyword evidence="4" id="KW-1185">Reference proteome</keyword>
<evidence type="ECO:0000256" key="1">
    <source>
        <dbReference type="ARBA" id="ARBA00022679"/>
    </source>
</evidence>
<dbReference type="HOGENOM" id="CLU_074321_0_0_6"/>
<dbReference type="InterPro" id="IPR051091">
    <property type="entry name" value="O-Glucosyltr/Glycosyltrsf_90"/>
</dbReference>
<dbReference type="Pfam" id="PF05686">
    <property type="entry name" value="Glyco_transf_90"/>
    <property type="match status" value="1"/>
</dbReference>
<dbReference type="GO" id="GO:0016740">
    <property type="term" value="F:transferase activity"/>
    <property type="evidence" value="ECO:0007669"/>
    <property type="project" value="UniProtKB-KW"/>
</dbReference>
<proteinExistence type="predicted"/>
<keyword evidence="1" id="KW-0808">Transferase</keyword>